<evidence type="ECO:0000313" key="4">
    <source>
        <dbReference type="Proteomes" id="UP000332933"/>
    </source>
</evidence>
<reference evidence="3 4" key="1">
    <citation type="submission" date="2019-03" db="EMBL/GenBank/DDBJ databases">
        <authorList>
            <person name="Gaulin E."/>
            <person name="Dumas B."/>
        </authorList>
    </citation>
    <scope>NUCLEOTIDE SEQUENCE [LARGE SCALE GENOMIC DNA]</scope>
    <source>
        <strain evidence="3">CBS 568.67</strain>
    </source>
</reference>
<feature type="compositionally biased region" description="Basic and acidic residues" evidence="1">
    <location>
        <begin position="300"/>
        <end position="309"/>
    </location>
</feature>
<organism evidence="3 4">
    <name type="scientific">Aphanomyces stellatus</name>
    <dbReference type="NCBI Taxonomy" id="120398"/>
    <lineage>
        <taxon>Eukaryota</taxon>
        <taxon>Sar</taxon>
        <taxon>Stramenopiles</taxon>
        <taxon>Oomycota</taxon>
        <taxon>Saprolegniomycetes</taxon>
        <taxon>Saprolegniales</taxon>
        <taxon>Verrucalvaceae</taxon>
        <taxon>Aphanomyces</taxon>
    </lineage>
</organism>
<accession>A0A485KFH1</accession>
<feature type="region of interest" description="Disordered" evidence="1">
    <location>
        <begin position="299"/>
        <end position="319"/>
    </location>
</feature>
<gene>
    <name evidence="3" type="primary">Aste57867_5461</name>
    <name evidence="2" type="ORF">As57867_005448</name>
    <name evidence="3" type="ORF">ASTE57867_5461</name>
</gene>
<protein>
    <submittedName>
        <fullName evidence="3">Aste57867_5461 protein</fullName>
    </submittedName>
</protein>
<reference evidence="2" key="2">
    <citation type="submission" date="2019-06" db="EMBL/GenBank/DDBJ databases">
        <title>Genomics analysis of Aphanomyces spp. identifies a new class of oomycete effector associated with host adaptation.</title>
        <authorList>
            <person name="Gaulin E."/>
        </authorList>
    </citation>
    <scope>NUCLEOTIDE SEQUENCE</scope>
    <source>
        <strain evidence="2">CBS 578.67</strain>
    </source>
</reference>
<evidence type="ECO:0000313" key="2">
    <source>
        <dbReference type="EMBL" id="KAF0710823.1"/>
    </source>
</evidence>
<evidence type="ECO:0000256" key="1">
    <source>
        <dbReference type="SAM" id="MobiDB-lite"/>
    </source>
</evidence>
<keyword evidence="4" id="KW-1185">Reference proteome</keyword>
<name>A0A485KFH1_9STRA</name>
<proteinExistence type="predicted"/>
<evidence type="ECO:0000313" key="3">
    <source>
        <dbReference type="EMBL" id="VFT82513.1"/>
    </source>
</evidence>
<dbReference type="EMBL" id="CAADRA010001871">
    <property type="protein sequence ID" value="VFT82513.1"/>
    <property type="molecule type" value="Genomic_DNA"/>
</dbReference>
<dbReference type="EMBL" id="VJMH01001870">
    <property type="protein sequence ID" value="KAF0710823.1"/>
    <property type="molecule type" value="Genomic_DNA"/>
</dbReference>
<dbReference type="Proteomes" id="UP000332933">
    <property type="component" value="Unassembled WGS sequence"/>
</dbReference>
<dbReference type="AlphaFoldDB" id="A0A485KFH1"/>
<sequence>MLWELHPLWLDVWNGWSATPIDQRIQMPLSLTSTMDLPVWLTTYEPTMLNGKCAASVASSPPTRRWCSHGAANRYTVSMTLSLCMEDGRPETNVELGNDGRMRCASVHHSRVVYNHLTGVYQTVNRAHQPPQPRTPAAPAGRHPFYGVVKEAPLPFELWPRAKVVAMAYHAPAADASHPMSSTTRTTTAALRSYVKRVWRTCRLPPPVHGDVWLRLLFRMLPVNCRFAYLQVDRPTRYAAPMAAAMLKPNIMPCMRAPTSAPCGRFTGMPGAVWALLYRGRQSRTSIFFLSARIVTSQGRDQDSVDPPHGRGPPPHLDRAQQASLRRWLRLQDPECPVRSSALEVMATLRVQGGYRALWAKYPNSLLLAPTAADPRARTFDLFAPIKYTSTIQFYEQVTLY</sequence>